<evidence type="ECO:0000256" key="1">
    <source>
        <dbReference type="ARBA" id="ARBA00022729"/>
    </source>
</evidence>
<dbReference type="SMART" id="SM00028">
    <property type="entry name" value="TPR"/>
    <property type="match status" value="10"/>
</dbReference>
<dbReference type="PROSITE" id="PS50005">
    <property type="entry name" value="TPR"/>
    <property type="match status" value="5"/>
</dbReference>
<feature type="repeat" description="TPR" evidence="4">
    <location>
        <begin position="265"/>
        <end position="298"/>
    </location>
</feature>
<reference evidence="6" key="1">
    <citation type="journal article" date="2020" name="mSystems">
        <title>Genome- and Community-Level Interaction Insights into Carbon Utilization and Element Cycling Functions of Hydrothermarchaeota in Hydrothermal Sediment.</title>
        <authorList>
            <person name="Zhou Z."/>
            <person name="Liu Y."/>
            <person name="Xu W."/>
            <person name="Pan J."/>
            <person name="Luo Z.H."/>
            <person name="Li M."/>
        </authorList>
    </citation>
    <scope>NUCLEOTIDE SEQUENCE [LARGE SCALE GENOMIC DNA]</scope>
    <source>
        <strain evidence="6">SpSt-747</strain>
    </source>
</reference>
<feature type="repeat" description="TPR" evidence="4">
    <location>
        <begin position="299"/>
        <end position="332"/>
    </location>
</feature>
<organism evidence="6">
    <name type="scientific">Candidatus Caldatribacterium californiense</name>
    <dbReference type="NCBI Taxonomy" id="1454726"/>
    <lineage>
        <taxon>Bacteria</taxon>
        <taxon>Pseudomonadati</taxon>
        <taxon>Atribacterota</taxon>
        <taxon>Atribacteria</taxon>
        <taxon>Atribacterales</taxon>
        <taxon>Candidatus Caldatribacteriaceae</taxon>
        <taxon>Candidatus Caldatribacterium</taxon>
    </lineage>
</organism>
<protein>
    <submittedName>
        <fullName evidence="6">Tetratricopeptide repeat protein</fullName>
    </submittedName>
</protein>
<evidence type="ECO:0000256" key="2">
    <source>
        <dbReference type="ARBA" id="ARBA00022737"/>
    </source>
</evidence>
<evidence type="ECO:0000313" key="6">
    <source>
        <dbReference type="EMBL" id="HGI30558.1"/>
    </source>
</evidence>
<dbReference type="Pfam" id="PF13432">
    <property type="entry name" value="TPR_16"/>
    <property type="match status" value="5"/>
</dbReference>
<dbReference type="PROSITE" id="PS50293">
    <property type="entry name" value="TPR_REGION"/>
    <property type="match status" value="2"/>
</dbReference>
<dbReference type="InterPro" id="IPR013105">
    <property type="entry name" value="TPR_2"/>
</dbReference>
<feature type="repeat" description="TPR" evidence="4">
    <location>
        <begin position="439"/>
        <end position="472"/>
    </location>
</feature>
<evidence type="ECO:0000256" key="3">
    <source>
        <dbReference type="ARBA" id="ARBA00022803"/>
    </source>
</evidence>
<dbReference type="EMBL" id="DTFV01000063">
    <property type="protein sequence ID" value="HGI30558.1"/>
    <property type="molecule type" value="Genomic_DNA"/>
</dbReference>
<accession>A0A7V3YGB0</accession>
<name>A0A7V3YGB0_9BACT</name>
<dbReference type="InterPro" id="IPR011990">
    <property type="entry name" value="TPR-like_helical_dom_sf"/>
</dbReference>
<dbReference type="InterPro" id="IPR051012">
    <property type="entry name" value="CellSynth/LPSAsmb/PSIAsmb"/>
</dbReference>
<dbReference type="InterPro" id="IPR039565">
    <property type="entry name" value="BamD-like"/>
</dbReference>
<comment type="caution">
    <text evidence="6">The sequence shown here is derived from an EMBL/GenBank/DDBJ whole genome shotgun (WGS) entry which is preliminary data.</text>
</comment>
<keyword evidence="2" id="KW-0677">Repeat</keyword>
<sequence length="1210" mass="139708">MGIRVKVGSTVFVLILLLWVPFAFAKDGVRVALFPFVPRDGEKAYLGYLLRDLVKRELERYVEVHDVVLGDNLVRESQLSWDTILVPLTAQTLGRKMQCTHVLSGTFRFRVLGGKERLVVSPRLVRVQDGTSWDIPSAVFEWGKLGDFAAYVLEHLGQELGIAPAPSLPLPVALEDLLPLYEGVAVMDEAIRKYGKNQYPDLPLWQKAFALARETIRRVPEYPEAYYYLACMYRITRWWAKEIETWEEYLARLSDVYGTSTLPVAQAYLRLASFYLLEKRLDEALRYAERAAELAPSWAEVYLLWGKIWYERGNMEEAKSLFEKALSLSPGLKEARYFAQLAEKARTFGKEAYEAYVQGYQSFTMGNFRQAATYFAEATRWNPSMKEAYYWLGRALYEVGDLEGSQRAWEKLLELDPLHSQGRRFLERVRREQQYGREAVRAFEEGYRLYEEARYEEAVPYFAQAVSLSPLFSDAHEYLARCYYRMGKREAYLAEREKAAATLPHPEDRAWSYYEMGFELLGWGERNEAKRMLEKALQSNPSLGKAHLLLGDIYAEEKVWLKAFEHYQEASRYTEEEEKGRALFGMALSLVSLSRYGDALPLLGEILRDYPYATFIEEAEALLVEALAREKRAEEARRAFEQFSLRFPQSPFLERAMFWCAFALYEGKRWNEVKPLLEAFLARYPQSEFAQKAVEMLGYTCRFLGLEDEAAKHFGRLGGEDGAFLVADSFYRKRDWNGAEKAFREYLARYPQGKFADEAVLKLASVLLEEGKVEEAATVIEGRKESVRHSFPEDFLRLWARLSGKKERWEEVVSALRELKAIAGKLEKEYALLLALACERLGDEEGAREAVLEAGEDPDAILGRPTAKELQRVLEMMEKGLYEEALERLEALAGRSDLSPEEEKQVLLLLGKACYLLGRFEEARTYLEASLDVPQELRQEALLYLVDIAYQEKAWNDVIQWASLLEEKRRRDFSVVLRVAVAQYHLGNVRESVTILERLKGQGDRDAEVRLFLLEGLSALREHEAFLREAKEFLSLYPEHPRGESVLFLSSQVAFASGKKQEAKAFIRMYFERFPQGARRGELLGLLSRILLEEGNPEEAQRILEDFRAQGVFSEDLCPLLYATGTLFLQKQRFAEAAPFFREVFSNEGSEFFTRAGYWLGVCLEYLEEVEEAQRVYARVAEYPKEDEWVVKARERMAVLREAQESENRR</sequence>
<dbReference type="Gene3D" id="1.25.40.10">
    <property type="entry name" value="Tetratricopeptide repeat domain"/>
    <property type="match status" value="7"/>
</dbReference>
<dbReference type="AlphaFoldDB" id="A0A7V3YGB0"/>
<gene>
    <name evidence="6" type="ORF">ENV30_04520</name>
</gene>
<keyword evidence="1" id="KW-0732">Signal</keyword>
<feature type="repeat" description="TPR" evidence="4">
    <location>
        <begin position="510"/>
        <end position="543"/>
    </location>
</feature>
<dbReference type="SUPFAM" id="SSF48452">
    <property type="entry name" value="TPR-like"/>
    <property type="match status" value="4"/>
</dbReference>
<dbReference type="PANTHER" id="PTHR45586">
    <property type="entry name" value="TPR REPEAT-CONTAINING PROTEIN PA4667"/>
    <property type="match status" value="1"/>
</dbReference>
<dbReference type="Pfam" id="PF13525">
    <property type="entry name" value="YfiO"/>
    <property type="match status" value="1"/>
</dbReference>
<dbReference type="PANTHER" id="PTHR45586:SF1">
    <property type="entry name" value="LIPOPOLYSACCHARIDE ASSEMBLY PROTEIN B"/>
    <property type="match status" value="1"/>
</dbReference>
<proteinExistence type="predicted"/>
<dbReference type="InterPro" id="IPR019734">
    <property type="entry name" value="TPR_rpt"/>
</dbReference>
<feature type="domain" description="Outer membrane lipoprotein BamD-like" evidence="5">
    <location>
        <begin position="629"/>
        <end position="700"/>
    </location>
</feature>
<dbReference type="Pfam" id="PF13181">
    <property type="entry name" value="TPR_8"/>
    <property type="match status" value="2"/>
</dbReference>
<evidence type="ECO:0000256" key="4">
    <source>
        <dbReference type="PROSITE-ProRule" id="PRU00339"/>
    </source>
</evidence>
<feature type="repeat" description="TPR" evidence="4">
    <location>
        <begin position="386"/>
        <end position="419"/>
    </location>
</feature>
<keyword evidence="3 4" id="KW-0802">TPR repeat</keyword>
<evidence type="ECO:0000259" key="5">
    <source>
        <dbReference type="Pfam" id="PF13525"/>
    </source>
</evidence>
<dbReference type="Pfam" id="PF07719">
    <property type="entry name" value="TPR_2"/>
    <property type="match status" value="1"/>
</dbReference>